<proteinExistence type="predicted"/>
<organism evidence="1 2">
    <name type="scientific">Dermacentor silvarum</name>
    <name type="common">Tick</name>
    <dbReference type="NCBI Taxonomy" id="543639"/>
    <lineage>
        <taxon>Eukaryota</taxon>
        <taxon>Metazoa</taxon>
        <taxon>Ecdysozoa</taxon>
        <taxon>Arthropoda</taxon>
        <taxon>Chelicerata</taxon>
        <taxon>Arachnida</taxon>
        <taxon>Acari</taxon>
        <taxon>Parasitiformes</taxon>
        <taxon>Ixodida</taxon>
        <taxon>Ixodoidea</taxon>
        <taxon>Ixodidae</taxon>
        <taxon>Rhipicephalinae</taxon>
        <taxon>Dermacentor</taxon>
    </lineage>
</organism>
<sequence length="189" mass="20434">MCAGAVASHSTVGLTLSSYSEQNSCPPPPSPDYAVRMKDELRARSQAEDESLQAYIPSFQELYDSADPSAPETEWVTRTIRRTHLRFQAYLRDLTFSSLDDLARAASDIQPATLAELTCQPPTSPEASLKPSCAWHGSSFGSRGTMVPSPSKGQWTLSVTTPLPPRSLFSLLSGNVQQPCEAAMAAARL</sequence>
<dbReference type="EMBL" id="CM023476">
    <property type="protein sequence ID" value="KAH7942130.1"/>
    <property type="molecule type" value="Genomic_DNA"/>
</dbReference>
<evidence type="ECO:0000313" key="2">
    <source>
        <dbReference type="Proteomes" id="UP000821865"/>
    </source>
</evidence>
<evidence type="ECO:0000313" key="1">
    <source>
        <dbReference type="EMBL" id="KAH7942130.1"/>
    </source>
</evidence>
<dbReference type="Proteomes" id="UP000821865">
    <property type="component" value="Chromosome 7"/>
</dbReference>
<reference evidence="1" key="1">
    <citation type="submission" date="2020-05" db="EMBL/GenBank/DDBJ databases">
        <title>Large-scale comparative analyses of tick genomes elucidate their genetic diversity and vector capacities.</title>
        <authorList>
            <person name="Jia N."/>
            <person name="Wang J."/>
            <person name="Shi W."/>
            <person name="Du L."/>
            <person name="Sun Y."/>
            <person name="Zhan W."/>
            <person name="Jiang J."/>
            <person name="Wang Q."/>
            <person name="Zhang B."/>
            <person name="Ji P."/>
            <person name="Sakyi L.B."/>
            <person name="Cui X."/>
            <person name="Yuan T."/>
            <person name="Jiang B."/>
            <person name="Yang W."/>
            <person name="Lam T.T.-Y."/>
            <person name="Chang Q."/>
            <person name="Ding S."/>
            <person name="Wang X."/>
            <person name="Zhu J."/>
            <person name="Ruan X."/>
            <person name="Zhao L."/>
            <person name="Wei J."/>
            <person name="Que T."/>
            <person name="Du C."/>
            <person name="Cheng J."/>
            <person name="Dai P."/>
            <person name="Han X."/>
            <person name="Huang E."/>
            <person name="Gao Y."/>
            <person name="Liu J."/>
            <person name="Shao H."/>
            <person name="Ye R."/>
            <person name="Li L."/>
            <person name="Wei W."/>
            <person name="Wang X."/>
            <person name="Wang C."/>
            <person name="Yang T."/>
            <person name="Huo Q."/>
            <person name="Li W."/>
            <person name="Guo W."/>
            <person name="Chen H."/>
            <person name="Zhou L."/>
            <person name="Ni X."/>
            <person name="Tian J."/>
            <person name="Zhou Y."/>
            <person name="Sheng Y."/>
            <person name="Liu T."/>
            <person name="Pan Y."/>
            <person name="Xia L."/>
            <person name="Li J."/>
            <person name="Zhao F."/>
            <person name="Cao W."/>
        </authorList>
    </citation>
    <scope>NUCLEOTIDE SEQUENCE</scope>
    <source>
        <strain evidence="1">Dsil-2018</strain>
    </source>
</reference>
<protein>
    <submittedName>
        <fullName evidence="1">Uncharacterized protein</fullName>
    </submittedName>
</protein>
<name>A0ACB8CH59_DERSI</name>
<gene>
    <name evidence="1" type="ORF">HPB49_021039</name>
</gene>
<accession>A0ACB8CH59</accession>
<comment type="caution">
    <text evidence="1">The sequence shown here is derived from an EMBL/GenBank/DDBJ whole genome shotgun (WGS) entry which is preliminary data.</text>
</comment>
<keyword evidence="2" id="KW-1185">Reference proteome</keyword>